<evidence type="ECO:0000313" key="3">
    <source>
        <dbReference type="Proteomes" id="UP000539953"/>
    </source>
</evidence>
<evidence type="ECO:0000259" key="1">
    <source>
        <dbReference type="Pfam" id="PF00535"/>
    </source>
</evidence>
<keyword evidence="2" id="KW-0808">Transferase</keyword>
<sequence length="231" mass="26300">MREYKTLVIIPAYNEEKNIVKTVKDLQENAPEADYIVVNDGSADRTLEVVREHGFPYLNNLCNLGLFGAVQTGFLYAYENHYDVAIQFDGDGQHSAACIKDLVKEIAGGNDIVIGSRYVTEKKPWTKRMVGSRLISGAIHLVTGHRINDPTSGFRAYNADCIRDYATDINNPPEPDTLVYMLRKGRTIKEIQVQMNEREYGESYLNITNTIKYMGRMMISIFFVQPFRKVD</sequence>
<dbReference type="InterPro" id="IPR001173">
    <property type="entry name" value="Glyco_trans_2-like"/>
</dbReference>
<dbReference type="Gene3D" id="3.90.550.10">
    <property type="entry name" value="Spore Coat Polysaccharide Biosynthesis Protein SpsA, Chain A"/>
    <property type="match status" value="1"/>
</dbReference>
<dbReference type="SUPFAM" id="SSF53448">
    <property type="entry name" value="Nucleotide-diphospho-sugar transferases"/>
    <property type="match status" value="1"/>
</dbReference>
<organism evidence="2 3">
    <name type="scientific">Catenisphaera adipataccumulans</name>
    <dbReference type="NCBI Taxonomy" id="700500"/>
    <lineage>
        <taxon>Bacteria</taxon>
        <taxon>Bacillati</taxon>
        <taxon>Bacillota</taxon>
        <taxon>Erysipelotrichia</taxon>
        <taxon>Erysipelotrichales</taxon>
        <taxon>Erysipelotrichaceae</taxon>
        <taxon>Catenisphaera</taxon>
    </lineage>
</organism>
<dbReference type="Proteomes" id="UP000539953">
    <property type="component" value="Unassembled WGS sequence"/>
</dbReference>
<gene>
    <name evidence="2" type="ORF">HNQ47_000918</name>
</gene>
<dbReference type="EMBL" id="JACHHK010000003">
    <property type="protein sequence ID" value="MBB5182898.1"/>
    <property type="molecule type" value="Genomic_DNA"/>
</dbReference>
<dbReference type="PANTHER" id="PTHR48090:SF7">
    <property type="entry name" value="RFBJ PROTEIN"/>
    <property type="match status" value="1"/>
</dbReference>
<evidence type="ECO:0000313" key="2">
    <source>
        <dbReference type="EMBL" id="MBB5182898.1"/>
    </source>
</evidence>
<dbReference type="CDD" id="cd04179">
    <property type="entry name" value="DPM_DPG-synthase_like"/>
    <property type="match status" value="1"/>
</dbReference>
<dbReference type="AlphaFoldDB" id="A0A7W8CYT4"/>
<dbReference type="PANTHER" id="PTHR48090">
    <property type="entry name" value="UNDECAPRENYL-PHOSPHATE 4-DEOXY-4-FORMAMIDO-L-ARABINOSE TRANSFERASE-RELATED"/>
    <property type="match status" value="1"/>
</dbReference>
<comment type="caution">
    <text evidence="2">The sequence shown here is derived from an EMBL/GenBank/DDBJ whole genome shotgun (WGS) entry which is preliminary data.</text>
</comment>
<name>A0A7W8CYT4_9FIRM</name>
<accession>A0A7W8CYT4</accession>
<dbReference type="GO" id="GO:0016740">
    <property type="term" value="F:transferase activity"/>
    <property type="evidence" value="ECO:0007669"/>
    <property type="project" value="UniProtKB-KW"/>
</dbReference>
<protein>
    <submittedName>
        <fullName evidence="2">Glycosyltransferase involved in cell wall biosynthesis</fullName>
    </submittedName>
</protein>
<dbReference type="InterPro" id="IPR050256">
    <property type="entry name" value="Glycosyltransferase_2"/>
</dbReference>
<proteinExistence type="predicted"/>
<keyword evidence="3" id="KW-1185">Reference proteome</keyword>
<dbReference type="Pfam" id="PF00535">
    <property type="entry name" value="Glycos_transf_2"/>
    <property type="match status" value="1"/>
</dbReference>
<reference evidence="2 3" key="1">
    <citation type="submission" date="2020-08" db="EMBL/GenBank/DDBJ databases">
        <title>Genomic Encyclopedia of Type Strains, Phase IV (KMG-IV): sequencing the most valuable type-strain genomes for metagenomic binning, comparative biology and taxonomic classification.</title>
        <authorList>
            <person name="Goeker M."/>
        </authorList>
    </citation>
    <scope>NUCLEOTIDE SEQUENCE [LARGE SCALE GENOMIC DNA]</scope>
    <source>
        <strain evidence="2 3">DSM 25799</strain>
    </source>
</reference>
<dbReference type="InterPro" id="IPR029044">
    <property type="entry name" value="Nucleotide-diphossugar_trans"/>
</dbReference>
<dbReference type="RefSeq" id="WP_183328012.1">
    <property type="nucleotide sequence ID" value="NZ_JACHHK010000003.1"/>
</dbReference>
<feature type="domain" description="Glycosyltransferase 2-like" evidence="1">
    <location>
        <begin position="8"/>
        <end position="163"/>
    </location>
</feature>